<keyword evidence="3" id="KW-1003">Cell membrane</keyword>
<feature type="transmembrane region" description="Helical" evidence="7">
    <location>
        <begin position="162"/>
        <end position="184"/>
    </location>
</feature>
<feature type="transmembrane region" description="Helical" evidence="7">
    <location>
        <begin position="286"/>
        <end position="308"/>
    </location>
</feature>
<gene>
    <name evidence="9" type="ORF">BN971_03306</name>
</gene>
<proteinExistence type="predicted"/>
<evidence type="ECO:0000313" key="10">
    <source>
        <dbReference type="Proteomes" id="UP000198875"/>
    </source>
</evidence>
<dbReference type="Gene3D" id="1.20.1250.20">
    <property type="entry name" value="MFS general substrate transporter like domains"/>
    <property type="match status" value="1"/>
</dbReference>
<dbReference type="GO" id="GO:0022857">
    <property type="term" value="F:transmembrane transporter activity"/>
    <property type="evidence" value="ECO:0007669"/>
    <property type="project" value="InterPro"/>
</dbReference>
<evidence type="ECO:0000256" key="4">
    <source>
        <dbReference type="ARBA" id="ARBA00022692"/>
    </source>
</evidence>
<dbReference type="PROSITE" id="PS50850">
    <property type="entry name" value="MFS"/>
    <property type="match status" value="1"/>
</dbReference>
<feature type="transmembrane region" description="Helical" evidence="7">
    <location>
        <begin position="126"/>
        <end position="150"/>
    </location>
</feature>
<feature type="transmembrane region" description="Helical" evidence="7">
    <location>
        <begin position="408"/>
        <end position="428"/>
    </location>
</feature>
<dbReference type="PROSITE" id="PS00216">
    <property type="entry name" value="SUGAR_TRANSPORT_1"/>
    <property type="match status" value="1"/>
</dbReference>
<comment type="subcellular location">
    <subcellularLocation>
        <location evidence="1">Cell membrane</location>
        <topology evidence="1">Multi-pass membrane protein</topology>
    </subcellularLocation>
</comment>
<feature type="transmembrane region" description="Helical" evidence="7">
    <location>
        <begin position="251"/>
        <end position="274"/>
    </location>
</feature>
<feature type="domain" description="Major facilitator superfamily (MFS) profile" evidence="8">
    <location>
        <begin position="23"/>
        <end position="432"/>
    </location>
</feature>
<evidence type="ECO:0000256" key="6">
    <source>
        <dbReference type="ARBA" id="ARBA00023136"/>
    </source>
</evidence>
<dbReference type="InterPro" id="IPR005829">
    <property type="entry name" value="Sugar_transporter_CS"/>
</dbReference>
<dbReference type="AlphaFoldDB" id="A0A0U0WB40"/>
<feature type="transmembrane region" description="Helical" evidence="7">
    <location>
        <begin position="63"/>
        <end position="85"/>
    </location>
</feature>
<evidence type="ECO:0000259" key="8">
    <source>
        <dbReference type="PROSITE" id="PS50850"/>
    </source>
</evidence>
<dbReference type="EMBL" id="CSTD01000003">
    <property type="protein sequence ID" value="CPR12013.1"/>
    <property type="molecule type" value="Genomic_DNA"/>
</dbReference>
<feature type="transmembrane region" description="Helical" evidence="7">
    <location>
        <begin position="38"/>
        <end position="57"/>
    </location>
</feature>
<dbReference type="InterPro" id="IPR036259">
    <property type="entry name" value="MFS_trans_sf"/>
</dbReference>
<feature type="transmembrane region" description="Helical" evidence="7">
    <location>
        <begin position="97"/>
        <end position="120"/>
    </location>
</feature>
<protein>
    <submittedName>
        <fullName evidence="9">Transporter</fullName>
    </submittedName>
</protein>
<keyword evidence="2" id="KW-0813">Transport</keyword>
<dbReference type="PROSITE" id="PS00217">
    <property type="entry name" value="SUGAR_TRANSPORT_2"/>
    <property type="match status" value="1"/>
</dbReference>
<feature type="transmembrane region" description="Helical" evidence="7">
    <location>
        <begin position="378"/>
        <end position="402"/>
    </location>
</feature>
<evidence type="ECO:0000256" key="7">
    <source>
        <dbReference type="SAM" id="Phobius"/>
    </source>
</evidence>
<sequence length="440" mass="45469">MNLEPAPCALPGATVARTPMTRVALASLVGSAIEFYDFFLYGTAAALVFPGVFFPGLGPTMAAIASLATFASAFFSRPLGAALFGHFGDRLGRKATLIATLVIMGLSTVAVGLLPGVATIGLAAPLILLALRLLQGIALGGEWAGSALLLAEHAPRDRRGEFGMFTPLGAGVGLVLANVAMLAVNRTVGEASHAFMSWGWRVPFLFSAVLIVVALYVRLNVTETPVFAARGRDARAGTPIAELFRAQPRQVLLAAGCAVAPFTLSFMAGTYLMNYAHARLGHPRDLILFVGVLGGLSMIASVAAAAVWSDRLGRRRVMLYGLAFGLPWVFAVMPLMDTGDTALFGAAIIGTYAVLGMLTAPLSSFIPETFATRYRYTGAGLAFNAGGIVGGAMAPLLAGALAATVGGWSIGLMMAVLMLASLACTLALPETLGGSLTEAD</sequence>
<feature type="transmembrane region" description="Helical" evidence="7">
    <location>
        <begin position="317"/>
        <end position="336"/>
    </location>
</feature>
<dbReference type="Proteomes" id="UP000198875">
    <property type="component" value="Unassembled WGS sequence"/>
</dbReference>
<evidence type="ECO:0000256" key="3">
    <source>
        <dbReference type="ARBA" id="ARBA00022475"/>
    </source>
</evidence>
<accession>A0A0U0WB40</accession>
<keyword evidence="5 7" id="KW-1133">Transmembrane helix</keyword>
<name>A0A0U0WB40_MYCBE</name>
<evidence type="ECO:0000256" key="1">
    <source>
        <dbReference type="ARBA" id="ARBA00004651"/>
    </source>
</evidence>
<keyword evidence="6 7" id="KW-0472">Membrane</keyword>
<feature type="transmembrane region" description="Helical" evidence="7">
    <location>
        <begin position="342"/>
        <end position="366"/>
    </location>
</feature>
<dbReference type="PANTHER" id="PTHR43045:SF2">
    <property type="entry name" value="INNER MEMBRANE METABOLITE TRANSPORT PROTEIN YHJE"/>
    <property type="match status" value="1"/>
</dbReference>
<reference evidence="9 10" key="1">
    <citation type="submission" date="2015-03" db="EMBL/GenBank/DDBJ databases">
        <authorList>
            <person name="Murphy D."/>
        </authorList>
    </citation>
    <scope>NUCLEOTIDE SEQUENCE [LARGE SCALE GENOMIC DNA]</scope>
    <source>
        <strain evidence="9 10">DSM 44277</strain>
    </source>
</reference>
<feature type="transmembrane region" description="Helical" evidence="7">
    <location>
        <begin position="204"/>
        <end position="221"/>
    </location>
</feature>
<evidence type="ECO:0000256" key="5">
    <source>
        <dbReference type="ARBA" id="ARBA00022989"/>
    </source>
</evidence>
<dbReference type="InterPro" id="IPR011701">
    <property type="entry name" value="MFS"/>
</dbReference>
<organism evidence="9 10">
    <name type="scientific">Mycobacterium bohemicum DSM 44277</name>
    <dbReference type="NCBI Taxonomy" id="1236609"/>
    <lineage>
        <taxon>Bacteria</taxon>
        <taxon>Bacillati</taxon>
        <taxon>Actinomycetota</taxon>
        <taxon>Actinomycetes</taxon>
        <taxon>Mycobacteriales</taxon>
        <taxon>Mycobacteriaceae</taxon>
        <taxon>Mycobacterium</taxon>
    </lineage>
</organism>
<dbReference type="SUPFAM" id="SSF103473">
    <property type="entry name" value="MFS general substrate transporter"/>
    <property type="match status" value="1"/>
</dbReference>
<keyword evidence="4 7" id="KW-0812">Transmembrane</keyword>
<dbReference type="Pfam" id="PF07690">
    <property type="entry name" value="MFS_1"/>
    <property type="match status" value="1"/>
</dbReference>
<evidence type="ECO:0000256" key="2">
    <source>
        <dbReference type="ARBA" id="ARBA00022448"/>
    </source>
</evidence>
<dbReference type="InterPro" id="IPR020846">
    <property type="entry name" value="MFS_dom"/>
</dbReference>
<dbReference type="PANTHER" id="PTHR43045">
    <property type="entry name" value="SHIKIMATE TRANSPORTER"/>
    <property type="match status" value="1"/>
</dbReference>
<evidence type="ECO:0000313" key="9">
    <source>
        <dbReference type="EMBL" id="CPR12013.1"/>
    </source>
</evidence>
<dbReference type="GO" id="GO:0005886">
    <property type="term" value="C:plasma membrane"/>
    <property type="evidence" value="ECO:0007669"/>
    <property type="project" value="UniProtKB-SubCell"/>
</dbReference>